<dbReference type="SUPFAM" id="SSF46689">
    <property type="entry name" value="Homeodomain-like"/>
    <property type="match status" value="1"/>
</dbReference>
<evidence type="ECO:0000259" key="3">
    <source>
        <dbReference type="PROSITE" id="PS50977"/>
    </source>
</evidence>
<dbReference type="Proteomes" id="UP000287171">
    <property type="component" value="Unassembled WGS sequence"/>
</dbReference>
<dbReference type="InterPro" id="IPR009057">
    <property type="entry name" value="Homeodomain-like_sf"/>
</dbReference>
<dbReference type="PANTHER" id="PTHR30055">
    <property type="entry name" value="HTH-TYPE TRANSCRIPTIONAL REGULATOR RUTR"/>
    <property type="match status" value="1"/>
</dbReference>
<feature type="domain" description="HTH tetR-type" evidence="3">
    <location>
        <begin position="17"/>
        <end position="77"/>
    </location>
</feature>
<dbReference type="InterPro" id="IPR036271">
    <property type="entry name" value="Tet_transcr_reg_TetR-rel_C_sf"/>
</dbReference>
<dbReference type="GO" id="GO:0000976">
    <property type="term" value="F:transcription cis-regulatory region binding"/>
    <property type="evidence" value="ECO:0007669"/>
    <property type="project" value="TreeGrafter"/>
</dbReference>
<dbReference type="AlphaFoldDB" id="A0A402BGX9"/>
<gene>
    <name evidence="4" type="ORF">KDA_59810</name>
</gene>
<evidence type="ECO:0000313" key="5">
    <source>
        <dbReference type="Proteomes" id="UP000287171"/>
    </source>
</evidence>
<keyword evidence="5" id="KW-1185">Reference proteome</keyword>
<accession>A0A402BGX9</accession>
<dbReference type="Pfam" id="PF00440">
    <property type="entry name" value="TetR_N"/>
    <property type="match status" value="1"/>
</dbReference>
<name>A0A402BGX9_9CHLR</name>
<reference evidence="5" key="1">
    <citation type="submission" date="2018-12" db="EMBL/GenBank/DDBJ databases">
        <title>Tengunoibacter tsumagoiensis gen. nov., sp. nov., Dictyobacter kobayashii sp. nov., D. alpinus sp. nov., and D. joshuensis sp. nov. and description of Dictyobacteraceae fam. nov. within the order Ktedonobacterales isolated from Tengu-no-mugimeshi.</title>
        <authorList>
            <person name="Wang C.M."/>
            <person name="Zheng Y."/>
            <person name="Sakai Y."/>
            <person name="Toyoda A."/>
            <person name="Minakuchi Y."/>
            <person name="Abe K."/>
            <person name="Yokota A."/>
            <person name="Yabe S."/>
        </authorList>
    </citation>
    <scope>NUCLEOTIDE SEQUENCE [LARGE SCALE GENOMIC DNA]</scope>
    <source>
        <strain evidence="5">Uno16</strain>
    </source>
</reference>
<proteinExistence type="predicted"/>
<organism evidence="4 5">
    <name type="scientific">Dictyobacter alpinus</name>
    <dbReference type="NCBI Taxonomy" id="2014873"/>
    <lineage>
        <taxon>Bacteria</taxon>
        <taxon>Bacillati</taxon>
        <taxon>Chloroflexota</taxon>
        <taxon>Ktedonobacteria</taxon>
        <taxon>Ktedonobacterales</taxon>
        <taxon>Dictyobacteraceae</taxon>
        <taxon>Dictyobacter</taxon>
    </lineage>
</organism>
<comment type="caution">
    <text evidence="4">The sequence shown here is derived from an EMBL/GenBank/DDBJ whole genome shotgun (WGS) entry which is preliminary data.</text>
</comment>
<dbReference type="PROSITE" id="PS50977">
    <property type="entry name" value="HTH_TETR_2"/>
    <property type="match status" value="1"/>
</dbReference>
<dbReference type="OrthoDB" id="116240at2"/>
<keyword evidence="1 2" id="KW-0238">DNA-binding</keyword>
<sequence length="206" mass="22810">MARENIKEHVHEDISVASARLRILHVASELFYHEGIRSVGIDTLIERSHVAKATFYHHFRSKDALIAAYLEARKEVFLAWFDAAVQPFAGSPQEQLMALFEALRQKVSVPAYRGCAFINASTEFPDIAHPGHVLPQSTKHEVLQRLRTICRQTNAARPDMLADQLMLLMEGVFVTTPIFGVEGPASGVEEAASLLIAAHCSAKPVL</sequence>
<dbReference type="InterPro" id="IPR001647">
    <property type="entry name" value="HTH_TetR"/>
</dbReference>
<evidence type="ECO:0000256" key="2">
    <source>
        <dbReference type="PROSITE-ProRule" id="PRU00335"/>
    </source>
</evidence>
<dbReference type="PRINTS" id="PR00455">
    <property type="entry name" value="HTHTETR"/>
</dbReference>
<feature type="DNA-binding region" description="H-T-H motif" evidence="2">
    <location>
        <begin position="40"/>
        <end position="59"/>
    </location>
</feature>
<dbReference type="Gene3D" id="1.10.357.10">
    <property type="entry name" value="Tetracycline Repressor, domain 2"/>
    <property type="match status" value="1"/>
</dbReference>
<evidence type="ECO:0000256" key="1">
    <source>
        <dbReference type="ARBA" id="ARBA00023125"/>
    </source>
</evidence>
<dbReference type="GO" id="GO:0003700">
    <property type="term" value="F:DNA-binding transcription factor activity"/>
    <property type="evidence" value="ECO:0007669"/>
    <property type="project" value="TreeGrafter"/>
</dbReference>
<dbReference type="PANTHER" id="PTHR30055:SF200">
    <property type="entry name" value="HTH-TYPE TRANSCRIPTIONAL REPRESSOR BDCR"/>
    <property type="match status" value="1"/>
</dbReference>
<dbReference type="EMBL" id="BIFT01000002">
    <property type="protein sequence ID" value="GCE30497.1"/>
    <property type="molecule type" value="Genomic_DNA"/>
</dbReference>
<dbReference type="RefSeq" id="WP_126630579.1">
    <property type="nucleotide sequence ID" value="NZ_BIFT01000002.1"/>
</dbReference>
<dbReference type="SUPFAM" id="SSF48498">
    <property type="entry name" value="Tetracyclin repressor-like, C-terminal domain"/>
    <property type="match status" value="1"/>
</dbReference>
<protein>
    <submittedName>
        <fullName evidence="4">TetR family transcriptional regulator</fullName>
    </submittedName>
</protein>
<evidence type="ECO:0000313" key="4">
    <source>
        <dbReference type="EMBL" id="GCE30497.1"/>
    </source>
</evidence>
<dbReference type="InterPro" id="IPR050109">
    <property type="entry name" value="HTH-type_TetR-like_transc_reg"/>
</dbReference>